<proteinExistence type="inferred from homology"/>
<keyword evidence="3" id="KW-0159">Chromosome partition</keyword>
<evidence type="ECO:0000256" key="7">
    <source>
        <dbReference type="ARBA" id="ARBA00026111"/>
    </source>
</evidence>
<evidence type="ECO:0000256" key="5">
    <source>
        <dbReference type="ARBA" id="ARBA00023315"/>
    </source>
</evidence>
<dbReference type="EC" id="2.3.1.48" evidence="1"/>
<dbReference type="SUPFAM" id="SSF55729">
    <property type="entry name" value="Acyl-CoA N-acyltransferases (Nat)"/>
    <property type="match status" value="1"/>
</dbReference>
<organism evidence="12 13">
    <name type="scientific">Rhizopogon vesiculosus</name>
    <dbReference type="NCBI Taxonomy" id="180088"/>
    <lineage>
        <taxon>Eukaryota</taxon>
        <taxon>Fungi</taxon>
        <taxon>Dikarya</taxon>
        <taxon>Basidiomycota</taxon>
        <taxon>Agaricomycotina</taxon>
        <taxon>Agaricomycetes</taxon>
        <taxon>Agaricomycetidae</taxon>
        <taxon>Boletales</taxon>
        <taxon>Suillineae</taxon>
        <taxon>Rhizopogonaceae</taxon>
        <taxon>Rhizopogon</taxon>
    </lineage>
</organism>
<evidence type="ECO:0000313" key="13">
    <source>
        <dbReference type="Proteomes" id="UP000183567"/>
    </source>
</evidence>
<reference evidence="12 13" key="1">
    <citation type="submission" date="2016-03" db="EMBL/GenBank/DDBJ databases">
        <title>Comparative genomics of the ectomycorrhizal sister species Rhizopogon vinicolor and Rhizopogon vesiculosus (Basidiomycota: Boletales) reveals a divergence of the mating type B locus.</title>
        <authorList>
            <person name="Mujic A.B."/>
            <person name="Kuo A."/>
            <person name="Tritt A."/>
            <person name="Lipzen A."/>
            <person name="Chen C."/>
            <person name="Johnson J."/>
            <person name="Sharma A."/>
            <person name="Barry K."/>
            <person name="Grigoriev I.V."/>
            <person name="Spatafora J.W."/>
        </authorList>
    </citation>
    <scope>NUCLEOTIDE SEQUENCE [LARGE SCALE GENOMIC DNA]</scope>
    <source>
        <strain evidence="12 13">AM-OR11-056</strain>
    </source>
</reference>
<evidence type="ECO:0000256" key="9">
    <source>
        <dbReference type="ARBA" id="ARBA00048017"/>
    </source>
</evidence>
<dbReference type="AlphaFoldDB" id="A0A1J8QKB7"/>
<dbReference type="PROSITE" id="PS51186">
    <property type="entry name" value="GNAT"/>
    <property type="match status" value="1"/>
</dbReference>
<keyword evidence="2" id="KW-0808">Transferase</keyword>
<gene>
    <name evidence="12" type="ORF">AZE42_09778</name>
</gene>
<dbReference type="OrthoDB" id="47374at2759"/>
<keyword evidence="4" id="KW-0156">Chromatin regulator</keyword>
<protein>
    <recommendedName>
        <fullName evidence="8">N-alpha-acetyltransferase 60</fullName>
        <ecNumber evidence="7">2.3.1.259</ecNumber>
        <ecNumber evidence="1">2.3.1.48</ecNumber>
    </recommendedName>
</protein>
<comment type="catalytic activity">
    <reaction evidence="9">
        <text>L-lysyl-[protein] + acetyl-CoA = N(6)-acetyl-L-lysyl-[protein] + CoA + H(+)</text>
        <dbReference type="Rhea" id="RHEA:45948"/>
        <dbReference type="Rhea" id="RHEA-COMP:9752"/>
        <dbReference type="Rhea" id="RHEA-COMP:10731"/>
        <dbReference type="ChEBI" id="CHEBI:15378"/>
        <dbReference type="ChEBI" id="CHEBI:29969"/>
        <dbReference type="ChEBI" id="CHEBI:57287"/>
        <dbReference type="ChEBI" id="CHEBI:57288"/>
        <dbReference type="ChEBI" id="CHEBI:61930"/>
        <dbReference type="EC" id="2.3.1.48"/>
    </reaction>
</comment>
<evidence type="ECO:0000256" key="8">
    <source>
        <dbReference type="ARBA" id="ARBA00026144"/>
    </source>
</evidence>
<comment type="catalytic activity">
    <reaction evidence="10">
        <text>N-terminal L-methionyl-[transmembrane protein] + acetyl-CoA = N-terminal N(alpha)-acetyl-L-methionyl-[transmembrane protein] + CoA + H(+)</text>
        <dbReference type="Rhea" id="RHEA:50604"/>
        <dbReference type="Rhea" id="RHEA-COMP:12745"/>
        <dbReference type="Rhea" id="RHEA-COMP:12746"/>
        <dbReference type="ChEBI" id="CHEBI:15378"/>
        <dbReference type="ChEBI" id="CHEBI:57287"/>
        <dbReference type="ChEBI" id="CHEBI:57288"/>
        <dbReference type="ChEBI" id="CHEBI:64731"/>
        <dbReference type="ChEBI" id="CHEBI:133414"/>
        <dbReference type="EC" id="2.3.1.259"/>
    </reaction>
</comment>
<evidence type="ECO:0000313" key="12">
    <source>
        <dbReference type="EMBL" id="OJA21389.1"/>
    </source>
</evidence>
<name>A0A1J8QKB7_9AGAM</name>
<evidence type="ECO:0000256" key="3">
    <source>
        <dbReference type="ARBA" id="ARBA00022829"/>
    </source>
</evidence>
<dbReference type="EC" id="2.3.1.259" evidence="7"/>
<dbReference type="GO" id="GO:0120518">
    <property type="term" value="F:protein N-terminal-methionine acetyltransferase activity"/>
    <property type="evidence" value="ECO:0007669"/>
    <property type="project" value="UniProtKB-EC"/>
</dbReference>
<evidence type="ECO:0000256" key="1">
    <source>
        <dbReference type="ARBA" id="ARBA00013184"/>
    </source>
</evidence>
<keyword evidence="13" id="KW-1185">Reference proteome</keyword>
<dbReference type="EMBL" id="LVVM01000164">
    <property type="protein sequence ID" value="OJA21389.1"/>
    <property type="molecule type" value="Genomic_DNA"/>
</dbReference>
<dbReference type="Pfam" id="PF00583">
    <property type="entry name" value="Acetyltransf_1"/>
    <property type="match status" value="1"/>
</dbReference>
<dbReference type="InterPro" id="IPR000182">
    <property type="entry name" value="GNAT_dom"/>
</dbReference>
<dbReference type="Proteomes" id="UP000183567">
    <property type="component" value="Unassembled WGS sequence"/>
</dbReference>
<dbReference type="InterPro" id="IPR045141">
    <property type="entry name" value="NAA60-like"/>
</dbReference>
<feature type="domain" description="N-acetyltransferase" evidence="11">
    <location>
        <begin position="49"/>
        <end position="231"/>
    </location>
</feature>
<sequence length="235" mass="26205">MRKVKNGCYRRQAPIFRPLLRLRLPIHLEIQPIMTRYDTGGLSSMPDGVDIRMMRASDVAEVRALHTKLLPVAYPPTFFVQLLVHPQQMCLVATYGSSVVAFSSAVMNSQNWATEQLGSCRGQDGDAGTLQVTLLTLGVSPEFQRRGIARRLVHEVVQRLRSSYRAPCASSHRSESDPTHAVILCAEVARNNTSGQSFYSHLGMHRQPKDDEQRKFGCKVQTCVVLGVMRTVPVS</sequence>
<dbReference type="CDD" id="cd04301">
    <property type="entry name" value="NAT_SF"/>
    <property type="match status" value="1"/>
</dbReference>
<comment type="caution">
    <text evidence="12">The sequence shown here is derived from an EMBL/GenBank/DDBJ whole genome shotgun (WGS) entry which is preliminary data.</text>
</comment>
<evidence type="ECO:0000256" key="6">
    <source>
        <dbReference type="ARBA" id="ARBA00025774"/>
    </source>
</evidence>
<accession>A0A1J8QKB7</accession>
<dbReference type="Gene3D" id="3.40.630.30">
    <property type="match status" value="1"/>
</dbReference>
<dbReference type="STRING" id="180088.A0A1J8QKB7"/>
<dbReference type="PANTHER" id="PTHR14744">
    <property type="entry name" value="N-ALPHA-ACETYLTRANSFERASE 60"/>
    <property type="match status" value="1"/>
</dbReference>
<keyword evidence="5" id="KW-0012">Acyltransferase</keyword>
<evidence type="ECO:0000256" key="2">
    <source>
        <dbReference type="ARBA" id="ARBA00022679"/>
    </source>
</evidence>
<comment type="similarity">
    <text evidence="6">Belongs to the acetyltransferase family. NAA60 subfamily.</text>
</comment>
<dbReference type="GO" id="GO:0000139">
    <property type="term" value="C:Golgi membrane"/>
    <property type="evidence" value="ECO:0007669"/>
    <property type="project" value="TreeGrafter"/>
</dbReference>
<evidence type="ECO:0000259" key="11">
    <source>
        <dbReference type="PROSITE" id="PS51186"/>
    </source>
</evidence>
<dbReference type="GO" id="GO:0004402">
    <property type="term" value="F:histone acetyltransferase activity"/>
    <property type="evidence" value="ECO:0007669"/>
    <property type="project" value="TreeGrafter"/>
</dbReference>
<dbReference type="PANTHER" id="PTHR14744:SF15">
    <property type="entry name" value="N-ALPHA-ACETYLTRANSFERASE 60"/>
    <property type="match status" value="1"/>
</dbReference>
<evidence type="ECO:0000256" key="4">
    <source>
        <dbReference type="ARBA" id="ARBA00022853"/>
    </source>
</evidence>
<evidence type="ECO:0000256" key="10">
    <source>
        <dbReference type="ARBA" id="ARBA00048848"/>
    </source>
</evidence>
<dbReference type="GO" id="GO:0007059">
    <property type="term" value="P:chromosome segregation"/>
    <property type="evidence" value="ECO:0007669"/>
    <property type="project" value="UniProtKB-KW"/>
</dbReference>
<dbReference type="InterPro" id="IPR016181">
    <property type="entry name" value="Acyl_CoA_acyltransferase"/>
</dbReference>